<dbReference type="Pfam" id="PF02583">
    <property type="entry name" value="Trns_repr_metal"/>
    <property type="match status" value="1"/>
</dbReference>
<sequence length="91" mass="10227">MTHTTRDKQALLTRVRRIRGQVEALENALRDDAGCMAILQQVAAVRGAANGLLVRMLEDHLREHLGPDADDGARRRADVEDVAILLRRYLK</sequence>
<protein>
    <recommendedName>
        <fullName evidence="4">Metal/formaldehyde-sensitive transcriptional repressor</fullName>
    </recommendedName>
</protein>
<dbReference type="Proteomes" id="UP000645257">
    <property type="component" value="Unassembled WGS sequence"/>
</dbReference>
<evidence type="ECO:0000313" key="3">
    <source>
        <dbReference type="Proteomes" id="UP000645257"/>
    </source>
</evidence>
<gene>
    <name evidence="2" type="ORF">GCM10011289_13620</name>
</gene>
<dbReference type="AlphaFoldDB" id="A0A918P1C5"/>
<keyword evidence="3" id="KW-1185">Reference proteome</keyword>
<reference evidence="2" key="1">
    <citation type="journal article" date="2014" name="Int. J. Syst. Evol. Microbiol.">
        <title>Complete genome sequence of Corynebacterium casei LMG S-19264T (=DSM 44701T), isolated from a smear-ripened cheese.</title>
        <authorList>
            <consortium name="US DOE Joint Genome Institute (JGI-PGF)"/>
            <person name="Walter F."/>
            <person name="Albersmeier A."/>
            <person name="Kalinowski J."/>
            <person name="Ruckert C."/>
        </authorList>
    </citation>
    <scope>NUCLEOTIDE SEQUENCE</scope>
    <source>
        <strain evidence="2">KCTC 32182</strain>
    </source>
</reference>
<evidence type="ECO:0008006" key="4">
    <source>
        <dbReference type="Google" id="ProtNLM"/>
    </source>
</evidence>
<comment type="similarity">
    <text evidence="1">Belongs to the FrmR/RcnR family.</text>
</comment>
<dbReference type="CDD" id="cd10153">
    <property type="entry name" value="RcnR-FrmR-like_DUF156"/>
    <property type="match status" value="1"/>
</dbReference>
<organism evidence="2 3">
    <name type="scientific">Paludibacterium paludis</name>
    <dbReference type="NCBI Taxonomy" id="1225769"/>
    <lineage>
        <taxon>Bacteria</taxon>
        <taxon>Pseudomonadati</taxon>
        <taxon>Pseudomonadota</taxon>
        <taxon>Betaproteobacteria</taxon>
        <taxon>Neisseriales</taxon>
        <taxon>Chromobacteriaceae</taxon>
        <taxon>Paludibacterium</taxon>
    </lineage>
</organism>
<dbReference type="GO" id="GO:0003677">
    <property type="term" value="F:DNA binding"/>
    <property type="evidence" value="ECO:0007669"/>
    <property type="project" value="InterPro"/>
</dbReference>
<dbReference type="InterPro" id="IPR003735">
    <property type="entry name" value="Metal_Tscrpt_repr"/>
</dbReference>
<dbReference type="PANTHER" id="PTHR33677">
    <property type="entry name" value="TRANSCRIPTIONAL REPRESSOR FRMR-RELATED"/>
    <property type="match status" value="1"/>
</dbReference>
<proteinExistence type="inferred from homology"/>
<dbReference type="Gene3D" id="1.20.58.1000">
    <property type="entry name" value="Metal-sensitive repressor, helix protomer"/>
    <property type="match status" value="1"/>
</dbReference>
<evidence type="ECO:0000256" key="1">
    <source>
        <dbReference type="ARBA" id="ARBA00005260"/>
    </source>
</evidence>
<dbReference type="GO" id="GO:0046872">
    <property type="term" value="F:metal ion binding"/>
    <property type="evidence" value="ECO:0007669"/>
    <property type="project" value="InterPro"/>
</dbReference>
<evidence type="ECO:0000313" key="2">
    <source>
        <dbReference type="EMBL" id="GGY11945.1"/>
    </source>
</evidence>
<dbReference type="InterPro" id="IPR038390">
    <property type="entry name" value="Metal_Tscrpt_repr_sf"/>
</dbReference>
<dbReference type="GO" id="GO:0045892">
    <property type="term" value="P:negative regulation of DNA-templated transcription"/>
    <property type="evidence" value="ECO:0007669"/>
    <property type="project" value="UniProtKB-ARBA"/>
</dbReference>
<dbReference type="RefSeq" id="WP_189532604.1">
    <property type="nucleotide sequence ID" value="NZ_BMYX01000006.1"/>
</dbReference>
<dbReference type="EMBL" id="BMYX01000006">
    <property type="protein sequence ID" value="GGY11945.1"/>
    <property type="molecule type" value="Genomic_DNA"/>
</dbReference>
<reference evidence="2" key="2">
    <citation type="submission" date="2020-09" db="EMBL/GenBank/DDBJ databases">
        <authorList>
            <person name="Sun Q."/>
            <person name="Kim S."/>
        </authorList>
    </citation>
    <scope>NUCLEOTIDE SEQUENCE</scope>
    <source>
        <strain evidence="2">KCTC 32182</strain>
    </source>
</reference>
<name>A0A918P1C5_9NEIS</name>
<accession>A0A918P1C5</accession>
<dbReference type="PANTHER" id="PTHR33677:SF5">
    <property type="entry name" value="TRANSCRIPTIONAL REPRESSOR FRMR"/>
    <property type="match status" value="1"/>
</dbReference>
<comment type="caution">
    <text evidence="2">The sequence shown here is derived from an EMBL/GenBank/DDBJ whole genome shotgun (WGS) entry which is preliminary data.</text>
</comment>